<sequence>MDQTHGKSYRRKSELYAKPFGFRCANSQLAKFFNVFSHRTTVLFRFWVRLAFEPVSYARSNACAAGHPSRRVFPA</sequence>
<evidence type="ECO:0000313" key="1">
    <source>
        <dbReference type="EMBL" id="ALL65500.1"/>
    </source>
</evidence>
<organism evidence="1 2">
    <name type="scientific">Paraburkholderia caribensis MBA4</name>
    <dbReference type="NCBI Taxonomy" id="1323664"/>
    <lineage>
        <taxon>Bacteria</taxon>
        <taxon>Pseudomonadati</taxon>
        <taxon>Pseudomonadota</taxon>
        <taxon>Betaproteobacteria</taxon>
        <taxon>Burkholderiales</taxon>
        <taxon>Burkholderiaceae</taxon>
        <taxon>Paraburkholderia</taxon>
    </lineage>
</organism>
<name>A0A0P0RB05_9BURK</name>
<dbReference type="Proteomes" id="UP000019146">
    <property type="component" value="Chromosome 1"/>
</dbReference>
<gene>
    <name evidence="1" type="ORF">K788_0003802</name>
</gene>
<dbReference type="AlphaFoldDB" id="A0A0P0RB05"/>
<accession>A0A0P0RB05</accession>
<evidence type="ECO:0000313" key="2">
    <source>
        <dbReference type="Proteomes" id="UP000019146"/>
    </source>
</evidence>
<dbReference type="KEGG" id="bcai:K788_0003802"/>
<protein>
    <submittedName>
        <fullName evidence="1">Uncharacterized protein</fullName>
    </submittedName>
</protein>
<proteinExistence type="predicted"/>
<dbReference type="EMBL" id="CP012746">
    <property type="protein sequence ID" value="ALL65500.1"/>
    <property type="molecule type" value="Genomic_DNA"/>
</dbReference>
<reference evidence="1 2" key="1">
    <citation type="journal article" date="2014" name="Genome Announc.">
        <title>Draft Genome Sequence of the Haloacid-Degrading Burkholderia caribensis Strain MBA4.</title>
        <authorList>
            <person name="Pan Y."/>
            <person name="Kong K.F."/>
            <person name="Tsang J.S."/>
        </authorList>
    </citation>
    <scope>NUCLEOTIDE SEQUENCE [LARGE SCALE GENOMIC DNA]</scope>
    <source>
        <strain evidence="1 2">MBA4</strain>
    </source>
</reference>